<dbReference type="PROSITE" id="PS00455">
    <property type="entry name" value="AMP_BINDING"/>
    <property type="match status" value="1"/>
</dbReference>
<feature type="domain" description="AMP-dependent synthetase/ligase" evidence="1">
    <location>
        <begin position="42"/>
        <end position="411"/>
    </location>
</feature>
<dbReference type="InterPro" id="IPR045851">
    <property type="entry name" value="AMP-bd_C_sf"/>
</dbReference>
<dbReference type="VEuPathDB" id="FungiDB:Z520_03683"/>
<dbReference type="Pfam" id="PF00501">
    <property type="entry name" value="AMP-binding"/>
    <property type="match status" value="1"/>
</dbReference>
<dbReference type="Gene3D" id="3.30.300.30">
    <property type="match status" value="1"/>
</dbReference>
<dbReference type="Pfam" id="PF13193">
    <property type="entry name" value="AMP-binding_C"/>
    <property type="match status" value="1"/>
</dbReference>
<dbReference type="AlphaFoldDB" id="A0A0D2IVD2"/>
<dbReference type="InterPro" id="IPR000873">
    <property type="entry name" value="AMP-dep_synth/lig_dom"/>
</dbReference>
<evidence type="ECO:0000259" key="2">
    <source>
        <dbReference type="Pfam" id="PF13193"/>
    </source>
</evidence>
<dbReference type="STRING" id="1442371.A0A0D2IVD2"/>
<protein>
    <recommendedName>
        <fullName evidence="5">AMP-dependent synthetase/ligase domain-containing protein</fullName>
    </recommendedName>
</protein>
<dbReference type="PANTHER" id="PTHR24096">
    <property type="entry name" value="LONG-CHAIN-FATTY-ACID--COA LIGASE"/>
    <property type="match status" value="1"/>
</dbReference>
<accession>A0A0D2IVD2</accession>
<gene>
    <name evidence="3" type="ORF">Z520_03683</name>
</gene>
<dbReference type="InterPro" id="IPR025110">
    <property type="entry name" value="AMP-bd_C"/>
</dbReference>
<dbReference type="SUPFAM" id="SSF56801">
    <property type="entry name" value="Acetyl-CoA synthetase-like"/>
    <property type="match status" value="1"/>
</dbReference>
<evidence type="ECO:0008006" key="5">
    <source>
        <dbReference type="Google" id="ProtNLM"/>
    </source>
</evidence>
<reference evidence="3 4" key="1">
    <citation type="submission" date="2015-01" db="EMBL/GenBank/DDBJ databases">
        <title>The Genome Sequence of Fonsecaea multimorphosa CBS 102226.</title>
        <authorList>
            <consortium name="The Broad Institute Genomics Platform"/>
            <person name="Cuomo C."/>
            <person name="de Hoog S."/>
            <person name="Gorbushina A."/>
            <person name="Stielow B."/>
            <person name="Teixiera M."/>
            <person name="Abouelleil A."/>
            <person name="Chapman S.B."/>
            <person name="Priest M."/>
            <person name="Young S.K."/>
            <person name="Wortman J."/>
            <person name="Nusbaum C."/>
            <person name="Birren B."/>
        </authorList>
    </citation>
    <scope>NUCLEOTIDE SEQUENCE [LARGE SCALE GENOMIC DNA]</scope>
    <source>
        <strain evidence="3 4">CBS 102226</strain>
    </source>
</reference>
<evidence type="ECO:0000313" key="4">
    <source>
        <dbReference type="Proteomes" id="UP000053411"/>
    </source>
</evidence>
<dbReference type="Gene3D" id="3.40.50.12780">
    <property type="entry name" value="N-terminal domain of ligase-like"/>
    <property type="match status" value="1"/>
</dbReference>
<dbReference type="CDD" id="cd05911">
    <property type="entry name" value="Firefly_Luc_like"/>
    <property type="match status" value="1"/>
</dbReference>
<dbReference type="GO" id="GO:0016405">
    <property type="term" value="F:CoA-ligase activity"/>
    <property type="evidence" value="ECO:0007669"/>
    <property type="project" value="TreeGrafter"/>
</dbReference>
<sequence>MPQKSPFSITIPPTDLLTYLFPPDTKPSTQPLYISADEPSRYSLSPAETLIWVKRLALGLQRVLGVKGSGAESRTGFTIMMFTPNHVFVPVVYLAAIAAGGIFSGCSISFGVNEVTSQLQNTGTEVFLVHPKLLNVAVAAAKKAGLPRERIFLLDQDPHPETDGVLDFRSILATEGEARDWWWKRLNGNEAKNTTAVLNYSSGTTGLPKGVRISHTNLIANVSQSIYMRDLEQPYTPATRPQERWLGFLPLSHAYGQLWTILAALKTLSPVYIMAQFHYVEFLKHIQSHAITHIQTAPPVLVMLAKRPETENYDISSLRNILCGAAPLSQELQNEVTAKLNGGRVVQTWGMTEVTCSSLHMPGGRDDRSGSVGYIDPNCEMKLLDDAGVEVGVGERGEIHVRGPNICQGYWRNQEATRDLFDQDGFLRTGDIAVRNAEGLYWIVDRKKELIKVKGLQVAPAELEAALLEHDGVADAAVVGVKVGENGDEAPRAYVVLKEKFQGKLSAEALARWLQPRVAKHKYLTGGVVFIDEVPKSPSGKIQRKLIREWAAKDSATLKARL</sequence>
<dbReference type="InterPro" id="IPR020845">
    <property type="entry name" value="AMP-binding_CS"/>
</dbReference>
<dbReference type="RefSeq" id="XP_016635139.1">
    <property type="nucleotide sequence ID" value="XM_016774193.1"/>
</dbReference>
<dbReference type="EMBL" id="KN848066">
    <property type="protein sequence ID" value="KIY01017.1"/>
    <property type="molecule type" value="Genomic_DNA"/>
</dbReference>
<dbReference type="OrthoDB" id="6509636at2759"/>
<name>A0A0D2IVD2_9EURO</name>
<dbReference type="InterPro" id="IPR042099">
    <property type="entry name" value="ANL_N_sf"/>
</dbReference>
<evidence type="ECO:0000259" key="1">
    <source>
        <dbReference type="Pfam" id="PF00501"/>
    </source>
</evidence>
<dbReference type="Proteomes" id="UP000053411">
    <property type="component" value="Unassembled WGS sequence"/>
</dbReference>
<feature type="domain" description="AMP-binding enzyme C-terminal" evidence="2">
    <location>
        <begin position="462"/>
        <end position="541"/>
    </location>
</feature>
<dbReference type="PANTHER" id="PTHR24096:SF194">
    <property type="entry name" value="AMP-DEPENDENT SYNTHETASE_LIGASE DOMAIN-CONTAINING PROTEIN"/>
    <property type="match status" value="1"/>
</dbReference>
<organism evidence="3 4">
    <name type="scientific">Fonsecaea multimorphosa CBS 102226</name>
    <dbReference type="NCBI Taxonomy" id="1442371"/>
    <lineage>
        <taxon>Eukaryota</taxon>
        <taxon>Fungi</taxon>
        <taxon>Dikarya</taxon>
        <taxon>Ascomycota</taxon>
        <taxon>Pezizomycotina</taxon>
        <taxon>Eurotiomycetes</taxon>
        <taxon>Chaetothyriomycetidae</taxon>
        <taxon>Chaetothyriales</taxon>
        <taxon>Herpotrichiellaceae</taxon>
        <taxon>Fonsecaea</taxon>
    </lineage>
</organism>
<dbReference type="GeneID" id="27709429"/>
<proteinExistence type="predicted"/>
<keyword evidence="4" id="KW-1185">Reference proteome</keyword>
<evidence type="ECO:0000313" key="3">
    <source>
        <dbReference type="EMBL" id="KIY01017.1"/>
    </source>
</evidence>